<dbReference type="Pfam" id="PF00501">
    <property type="entry name" value="AMP-binding"/>
    <property type="match status" value="1"/>
</dbReference>
<name>B5YMH8_THAPS</name>
<protein>
    <submittedName>
        <fullName evidence="2">Probable long-chain-fatty-acid--CoA ligase</fullName>
    </submittedName>
</protein>
<dbReference type="SUPFAM" id="SSF56801">
    <property type="entry name" value="Acetyl-CoA synthetase-like"/>
    <property type="match status" value="1"/>
</dbReference>
<sequence>MRDVISSCPEIWTYTDALIPEKTAIYDEHLCDNIVNMTYHQVNDAVHRSAAAFTALGIKEGDHVAVFGENSAHWLFVDHGIQRCGGATVVRGAESPIDELRYIYDNSDAHQVVVLQGPSLLKKLAEAARKDGSQGIGLKNKHVRSSEVHALCFANQQFFLRNVFFQLPKLKKDDLATIVYTSGTTGRPKGVMLTHGNLLHQIQLRFAPTKKYDVSEPLPGEVMVSILPVWHITERAAELCIFSRGCTLVYSNVKHLKNDLALHKPHWMMLVPRVLEKVALGVKDKFSKKNMIARAMIHFFTLVASTKSKLLKVARGQVIAAKKPNLFRRVFSRCLATLLTPLDAIGHALVWNKVKAALGGRQKLIVSGGSALNGSLEEFYETCGVLLIVGYGLTECSPLICHRRSDSNLVAGGCVGLPVTSTEIRVVDVNAKAGDAERTSIEKGQIGLVLAKGPQVMKGYYNNQKATNKSIDKYGWLDTGDLGYINPATNDLFITGRAKDTIVLSNGENVEPSPLEDVLLGCNMIDQVTITTSQDEKQLHAIAVLNPRVLAEKGFIDNETGEMFQPLVDQINDPRCSKANYEKAVEALSKYQEEIRGNKRLHSFLVDEAKRLLKKFRKWEQIGSFYVLIEPFAMVNDLLTQSYKVKRGMVIEKYSNNE</sequence>
<dbReference type="PRINTS" id="PR00154">
    <property type="entry name" value="AMPBINDING"/>
</dbReference>
<reference evidence="2 3" key="2">
    <citation type="journal article" date="2008" name="Nature">
        <title>The Phaeodactylum genome reveals the evolutionary history of diatom genomes.</title>
        <authorList>
            <person name="Bowler C."/>
            <person name="Allen A.E."/>
            <person name="Badger J.H."/>
            <person name="Grimwood J."/>
            <person name="Jabbari K."/>
            <person name="Kuo A."/>
            <person name="Maheswari U."/>
            <person name="Martens C."/>
            <person name="Maumus F."/>
            <person name="Otillar R.P."/>
            <person name="Rayko E."/>
            <person name="Salamov A."/>
            <person name="Vandepoele K."/>
            <person name="Beszteri B."/>
            <person name="Gruber A."/>
            <person name="Heijde M."/>
            <person name="Katinka M."/>
            <person name="Mock T."/>
            <person name="Valentin K."/>
            <person name="Verret F."/>
            <person name="Berges J.A."/>
            <person name="Brownlee C."/>
            <person name="Cadoret J.P."/>
            <person name="Chiovitti A."/>
            <person name="Choi C.J."/>
            <person name="Coesel S."/>
            <person name="De Martino A."/>
            <person name="Detter J.C."/>
            <person name="Durkin C."/>
            <person name="Falciatore A."/>
            <person name="Fournet J."/>
            <person name="Haruta M."/>
            <person name="Huysman M.J."/>
            <person name="Jenkins B.D."/>
            <person name="Jiroutova K."/>
            <person name="Jorgensen R.E."/>
            <person name="Joubert Y."/>
            <person name="Kaplan A."/>
            <person name="Kroger N."/>
            <person name="Kroth P.G."/>
            <person name="La Roche J."/>
            <person name="Lindquist E."/>
            <person name="Lommer M."/>
            <person name="Martin-Jezequel V."/>
            <person name="Lopez P.J."/>
            <person name="Lucas S."/>
            <person name="Mangogna M."/>
            <person name="McGinnis K."/>
            <person name="Medlin L.K."/>
            <person name="Montsant A."/>
            <person name="Oudot-Le Secq M.P."/>
            <person name="Napoli C."/>
            <person name="Obornik M."/>
            <person name="Parker M.S."/>
            <person name="Petit J.L."/>
            <person name="Porcel B.M."/>
            <person name="Poulsen N."/>
            <person name="Robison M."/>
            <person name="Rychlewski L."/>
            <person name="Rynearson T.A."/>
            <person name="Schmutz J."/>
            <person name="Shapiro H."/>
            <person name="Siaut M."/>
            <person name="Stanley M."/>
            <person name="Sussman M.R."/>
            <person name="Taylor A.R."/>
            <person name="Vardi A."/>
            <person name="von Dassow P."/>
            <person name="Vyverman W."/>
            <person name="Willis A."/>
            <person name="Wyrwicz L.S."/>
            <person name="Rokhsar D.S."/>
            <person name="Weissenbach J."/>
            <person name="Armbrust E.V."/>
            <person name="Green B.R."/>
            <person name="Van de Peer Y."/>
            <person name="Grigoriev I.V."/>
        </authorList>
    </citation>
    <scope>NUCLEOTIDE SEQUENCE [LARGE SCALE GENOMIC DNA]</scope>
    <source>
        <strain evidence="2 3">CCMP1335</strain>
    </source>
</reference>
<keyword evidence="3" id="KW-1185">Reference proteome</keyword>
<dbReference type="Proteomes" id="UP000001449">
    <property type="component" value="Chromosome 7"/>
</dbReference>
<dbReference type="STRING" id="35128.B5YMH8"/>
<dbReference type="PANTHER" id="PTHR43813:SF1">
    <property type="entry name" value="ACYL-ACTIVATING ENZYME 16, CHLOROPLASTIC-RELATED"/>
    <property type="match status" value="1"/>
</dbReference>
<dbReference type="InterPro" id="IPR020459">
    <property type="entry name" value="AMP-binding"/>
</dbReference>
<evidence type="ECO:0000313" key="2">
    <source>
        <dbReference type="EMBL" id="ACI64462.1"/>
    </source>
</evidence>
<dbReference type="AlphaFoldDB" id="B5YMH8"/>
<evidence type="ECO:0000259" key="1">
    <source>
        <dbReference type="Pfam" id="PF00501"/>
    </source>
</evidence>
<dbReference type="RefSeq" id="XP_002295745.1">
    <property type="nucleotide sequence ID" value="XM_002295709.1"/>
</dbReference>
<dbReference type="InterPro" id="IPR020845">
    <property type="entry name" value="AMP-binding_CS"/>
</dbReference>
<reference evidence="2 3" key="1">
    <citation type="journal article" date="2004" name="Science">
        <title>The genome of the diatom Thalassiosira pseudonana: ecology, evolution, and metabolism.</title>
        <authorList>
            <person name="Armbrust E.V."/>
            <person name="Berges J.A."/>
            <person name="Bowler C."/>
            <person name="Green B.R."/>
            <person name="Martinez D."/>
            <person name="Putnam N.H."/>
            <person name="Zhou S."/>
            <person name="Allen A.E."/>
            <person name="Apt K.E."/>
            <person name="Bechner M."/>
            <person name="Brzezinski M.A."/>
            <person name="Chaal B.K."/>
            <person name="Chiovitti A."/>
            <person name="Davis A.K."/>
            <person name="Demarest M.S."/>
            <person name="Detter J.C."/>
            <person name="Glavina T."/>
            <person name="Goodstein D."/>
            <person name="Hadi M.Z."/>
            <person name="Hellsten U."/>
            <person name="Hildebrand M."/>
            <person name="Jenkins B.D."/>
            <person name="Jurka J."/>
            <person name="Kapitonov V.V."/>
            <person name="Kroger N."/>
            <person name="Lau W.W."/>
            <person name="Lane T.W."/>
            <person name="Larimer F.W."/>
            <person name="Lippmeier J.C."/>
            <person name="Lucas S."/>
            <person name="Medina M."/>
            <person name="Montsant A."/>
            <person name="Obornik M."/>
            <person name="Parker M.S."/>
            <person name="Palenik B."/>
            <person name="Pazour G.J."/>
            <person name="Richardson P.M."/>
            <person name="Rynearson T.A."/>
            <person name="Saito M.A."/>
            <person name="Schwartz D.C."/>
            <person name="Thamatrakoln K."/>
            <person name="Valentin K."/>
            <person name="Vardi A."/>
            <person name="Wilkerson F.P."/>
            <person name="Rokhsar D.S."/>
        </authorList>
    </citation>
    <scope>NUCLEOTIDE SEQUENCE [LARGE SCALE GENOMIC DNA]</scope>
    <source>
        <strain evidence="2 3">CCMP1335</strain>
    </source>
</reference>
<dbReference type="OMA" id="NARMRFI"/>
<dbReference type="eggNOG" id="KOG1256">
    <property type="taxonomic scope" value="Eukaryota"/>
</dbReference>
<keyword evidence="2" id="KW-0436">Ligase</keyword>
<accession>B5YMH8</accession>
<dbReference type="HOGENOM" id="CLU_000022_45_5_1"/>
<dbReference type="EMBL" id="CP001160">
    <property type="protein sequence ID" value="ACI64462.1"/>
    <property type="molecule type" value="Genomic_DNA"/>
</dbReference>
<dbReference type="Gene3D" id="3.40.50.12780">
    <property type="entry name" value="N-terminal domain of ligase-like"/>
    <property type="match status" value="1"/>
</dbReference>
<dbReference type="PROSITE" id="PS00455">
    <property type="entry name" value="AMP_BINDING"/>
    <property type="match status" value="1"/>
</dbReference>
<dbReference type="InterPro" id="IPR042099">
    <property type="entry name" value="ANL_N_sf"/>
</dbReference>
<organism evidence="2 3">
    <name type="scientific">Thalassiosira pseudonana</name>
    <name type="common">Marine diatom</name>
    <name type="synonym">Cyclotella nana</name>
    <dbReference type="NCBI Taxonomy" id="35128"/>
    <lineage>
        <taxon>Eukaryota</taxon>
        <taxon>Sar</taxon>
        <taxon>Stramenopiles</taxon>
        <taxon>Ochrophyta</taxon>
        <taxon>Bacillariophyta</taxon>
        <taxon>Coscinodiscophyceae</taxon>
        <taxon>Thalassiosirophycidae</taxon>
        <taxon>Thalassiosirales</taxon>
        <taxon>Thalassiosiraceae</taxon>
        <taxon>Thalassiosira</taxon>
    </lineage>
</organism>
<dbReference type="InterPro" id="IPR052987">
    <property type="entry name" value="Chloroplast_AMP-bd_Enzymes"/>
</dbReference>
<dbReference type="Pfam" id="PF23562">
    <property type="entry name" value="AMP-binding_C_3"/>
    <property type="match status" value="1"/>
</dbReference>
<gene>
    <name evidence="2" type="primary">FCL1</name>
    <name evidence="2" type="ORF">THAPS_263105</name>
</gene>
<dbReference type="PANTHER" id="PTHR43813">
    <property type="entry name" value="ACYL-ACTIVATING ENZYME 16, CHLOROPLASTIC-RELATED"/>
    <property type="match status" value="1"/>
</dbReference>
<dbReference type="InterPro" id="IPR000873">
    <property type="entry name" value="AMP-dep_synth/lig_dom"/>
</dbReference>
<dbReference type="GeneID" id="7448975"/>
<feature type="domain" description="AMP-dependent synthetase/ligase" evidence="1">
    <location>
        <begin position="20"/>
        <end position="461"/>
    </location>
</feature>
<dbReference type="PaxDb" id="35128-Thaps263105"/>
<dbReference type="GO" id="GO:0016874">
    <property type="term" value="F:ligase activity"/>
    <property type="evidence" value="ECO:0007669"/>
    <property type="project" value="UniProtKB-KW"/>
</dbReference>
<evidence type="ECO:0000313" key="3">
    <source>
        <dbReference type="Proteomes" id="UP000001449"/>
    </source>
</evidence>
<dbReference type="InParanoid" id="B5YMH8"/>
<dbReference type="KEGG" id="tps:THAPS_263105"/>
<proteinExistence type="predicted"/>